<dbReference type="InterPro" id="IPR005467">
    <property type="entry name" value="His_kinase_dom"/>
</dbReference>
<evidence type="ECO:0000256" key="5">
    <source>
        <dbReference type="ARBA" id="ARBA00022777"/>
    </source>
</evidence>
<dbReference type="SUPFAM" id="SSF55874">
    <property type="entry name" value="ATPase domain of HSP90 chaperone/DNA topoisomerase II/histidine kinase"/>
    <property type="match status" value="1"/>
</dbReference>
<dbReference type="EC" id="2.7.13.3" evidence="2"/>
<dbReference type="InterPro" id="IPR036097">
    <property type="entry name" value="HisK_dim/P_sf"/>
</dbReference>
<dbReference type="RefSeq" id="WP_199263298.1">
    <property type="nucleotide sequence ID" value="NZ_CP054140.1"/>
</dbReference>
<dbReference type="KEGG" id="dog:HP555_00605"/>
<keyword evidence="7" id="KW-0175">Coiled coil</keyword>
<evidence type="ECO:0000256" key="4">
    <source>
        <dbReference type="ARBA" id="ARBA00022679"/>
    </source>
</evidence>
<dbReference type="Gene3D" id="3.30.450.40">
    <property type="match status" value="1"/>
</dbReference>
<evidence type="ECO:0000256" key="2">
    <source>
        <dbReference type="ARBA" id="ARBA00012438"/>
    </source>
</evidence>
<evidence type="ECO:0000256" key="6">
    <source>
        <dbReference type="PROSITE-ProRule" id="PRU00169"/>
    </source>
</evidence>
<evidence type="ECO:0000313" key="10">
    <source>
        <dbReference type="EMBL" id="QQG64464.1"/>
    </source>
</evidence>
<dbReference type="PANTHER" id="PTHR43547:SF2">
    <property type="entry name" value="HYBRID SIGNAL TRANSDUCTION HISTIDINE KINASE C"/>
    <property type="match status" value="1"/>
</dbReference>
<accession>A0A7T5VB22</accession>
<dbReference type="EMBL" id="CP054140">
    <property type="protein sequence ID" value="QQG64464.1"/>
    <property type="molecule type" value="Genomic_DNA"/>
</dbReference>
<dbReference type="CDD" id="cd00156">
    <property type="entry name" value="REC"/>
    <property type="match status" value="1"/>
</dbReference>
<keyword evidence="4" id="KW-0808">Transferase</keyword>
<dbReference type="InterPro" id="IPR036890">
    <property type="entry name" value="HATPase_C_sf"/>
</dbReference>
<dbReference type="Pfam" id="PF01590">
    <property type="entry name" value="GAF"/>
    <property type="match status" value="1"/>
</dbReference>
<gene>
    <name evidence="10" type="ORF">HP555_00605</name>
</gene>
<feature type="modified residue" description="4-aspartylphosphate" evidence="6">
    <location>
        <position position="73"/>
    </location>
</feature>
<organism evidence="10 11">
    <name type="scientific">Desulfobulbus oligotrophicus</name>
    <dbReference type="NCBI Taxonomy" id="1909699"/>
    <lineage>
        <taxon>Bacteria</taxon>
        <taxon>Pseudomonadati</taxon>
        <taxon>Thermodesulfobacteriota</taxon>
        <taxon>Desulfobulbia</taxon>
        <taxon>Desulfobulbales</taxon>
        <taxon>Desulfobulbaceae</taxon>
        <taxon>Desulfobulbus</taxon>
    </lineage>
</organism>
<dbReference type="InterPro" id="IPR003661">
    <property type="entry name" value="HisK_dim/P_dom"/>
</dbReference>
<comment type="catalytic activity">
    <reaction evidence="1">
        <text>ATP + protein L-histidine = ADP + protein N-phospho-L-histidine.</text>
        <dbReference type="EC" id="2.7.13.3"/>
    </reaction>
</comment>
<dbReference type="InterPro" id="IPR004358">
    <property type="entry name" value="Sig_transdc_His_kin-like_C"/>
</dbReference>
<dbReference type="PROSITE" id="PS50109">
    <property type="entry name" value="HIS_KIN"/>
    <property type="match status" value="1"/>
</dbReference>
<dbReference type="PANTHER" id="PTHR43547">
    <property type="entry name" value="TWO-COMPONENT HISTIDINE KINASE"/>
    <property type="match status" value="1"/>
</dbReference>
<sequence length="619" mass="69161">MTGNVSSPSLSMINEHELLEDEECILIVDDSLEFTRLVQDFLHKNNLPAVTAHSADALHRQLTMSNVALVLLDIGLPDGDGANLIPELKQRYPDLAVIMLTAVSDVYTALACLRQGADDYLVKPVQFPDLHSALHRVLEKRRLTIRNRHYQRRIEQANFRIQLAHDLALKMNTAYLGTTELDEVLHAILVGITAEEGVGFNRAFLALFDEDGALLKGRSAIGPANREEGSRIWQEIQDQKLGLHDLIARLRDDSNTMNVEVNRIARALQVDALNSEHVLIRAVRERRSINVVNGQSEFSVPLELLGLLQEDTFVVVPLFSPSRALGVIIADHFVSRHPIDEEQIKALEGFASQASLAIEHCRLHTAMQRKMNELEAVAAELQKNKDLLIDAERYSALGHMAAQLAHSIRNPITAIGGTARLLARKIENKEWLRFLSMMTGEAEKIEKILEDLFVFVEQTKPEMERVSLLPLIGQSLLLYYKTLNERGIRQNLVLPEHDLELLIDPRQIQQALVHLFRNSIEAMPLGGELTVSVEVEDKQVRIIIHDTGKGLSRGTVEYATDPFFTTKVVGTGMGLTIVRRIVEEHGGELVLQSSGNGMRATIVLPKPQDELPITNQDAS</sequence>
<reference evidence="10 11" key="1">
    <citation type="submission" date="2020-05" db="EMBL/GenBank/DDBJ databases">
        <title>Complete genome of Desulfobulbus oligotrophicus.</title>
        <authorList>
            <person name="Podar M."/>
        </authorList>
    </citation>
    <scope>NUCLEOTIDE SEQUENCE [LARGE SCALE GENOMIC DNA]</scope>
    <source>
        <strain evidence="10 11">Prop6</strain>
    </source>
</reference>
<proteinExistence type="predicted"/>
<keyword evidence="5" id="KW-0418">Kinase</keyword>
<dbReference type="SMART" id="SM00388">
    <property type="entry name" value="HisKA"/>
    <property type="match status" value="1"/>
</dbReference>
<dbReference type="InterPro" id="IPR001789">
    <property type="entry name" value="Sig_transdc_resp-reg_receiver"/>
</dbReference>
<dbReference type="Gene3D" id="1.10.287.130">
    <property type="match status" value="1"/>
</dbReference>
<dbReference type="Pfam" id="PF00512">
    <property type="entry name" value="HisKA"/>
    <property type="match status" value="1"/>
</dbReference>
<dbReference type="Gene3D" id="3.30.565.10">
    <property type="entry name" value="Histidine kinase-like ATPase, C-terminal domain"/>
    <property type="match status" value="1"/>
</dbReference>
<keyword evidence="3 6" id="KW-0597">Phosphoprotein</keyword>
<dbReference type="GO" id="GO:0000155">
    <property type="term" value="F:phosphorelay sensor kinase activity"/>
    <property type="evidence" value="ECO:0007669"/>
    <property type="project" value="InterPro"/>
</dbReference>
<dbReference type="Proteomes" id="UP000596092">
    <property type="component" value="Chromosome"/>
</dbReference>
<dbReference type="CDD" id="cd00082">
    <property type="entry name" value="HisKA"/>
    <property type="match status" value="1"/>
</dbReference>
<evidence type="ECO:0000256" key="3">
    <source>
        <dbReference type="ARBA" id="ARBA00022553"/>
    </source>
</evidence>
<keyword evidence="11" id="KW-1185">Reference proteome</keyword>
<dbReference type="PROSITE" id="PS50110">
    <property type="entry name" value="RESPONSE_REGULATORY"/>
    <property type="match status" value="1"/>
</dbReference>
<dbReference type="Pfam" id="PF00072">
    <property type="entry name" value="Response_reg"/>
    <property type="match status" value="1"/>
</dbReference>
<dbReference type="InterPro" id="IPR029016">
    <property type="entry name" value="GAF-like_dom_sf"/>
</dbReference>
<name>A0A7T5VB22_9BACT</name>
<dbReference type="InterPro" id="IPR003018">
    <property type="entry name" value="GAF"/>
</dbReference>
<dbReference type="PRINTS" id="PR00344">
    <property type="entry name" value="BCTRLSENSOR"/>
</dbReference>
<evidence type="ECO:0000256" key="1">
    <source>
        <dbReference type="ARBA" id="ARBA00000085"/>
    </source>
</evidence>
<evidence type="ECO:0000259" key="8">
    <source>
        <dbReference type="PROSITE" id="PS50109"/>
    </source>
</evidence>
<dbReference type="SUPFAM" id="SSF52172">
    <property type="entry name" value="CheY-like"/>
    <property type="match status" value="1"/>
</dbReference>
<feature type="domain" description="Response regulatory" evidence="9">
    <location>
        <begin position="24"/>
        <end position="138"/>
    </location>
</feature>
<dbReference type="SUPFAM" id="SSF47384">
    <property type="entry name" value="Homodimeric domain of signal transducing histidine kinase"/>
    <property type="match status" value="1"/>
</dbReference>
<feature type="domain" description="Histidine kinase" evidence="8">
    <location>
        <begin position="403"/>
        <end position="608"/>
    </location>
</feature>
<evidence type="ECO:0000313" key="11">
    <source>
        <dbReference type="Proteomes" id="UP000596092"/>
    </source>
</evidence>
<protein>
    <recommendedName>
        <fullName evidence="2">histidine kinase</fullName>
        <ecNumber evidence="2">2.7.13.3</ecNumber>
    </recommendedName>
</protein>
<dbReference type="InterPro" id="IPR003594">
    <property type="entry name" value="HATPase_dom"/>
</dbReference>
<dbReference type="SMART" id="SM00387">
    <property type="entry name" value="HATPase_c"/>
    <property type="match status" value="1"/>
</dbReference>
<dbReference type="Pfam" id="PF02518">
    <property type="entry name" value="HATPase_c"/>
    <property type="match status" value="1"/>
</dbReference>
<evidence type="ECO:0000256" key="7">
    <source>
        <dbReference type="SAM" id="Coils"/>
    </source>
</evidence>
<dbReference type="SUPFAM" id="SSF55781">
    <property type="entry name" value="GAF domain-like"/>
    <property type="match status" value="1"/>
</dbReference>
<evidence type="ECO:0000259" key="9">
    <source>
        <dbReference type="PROSITE" id="PS50110"/>
    </source>
</evidence>
<dbReference type="SMART" id="SM00448">
    <property type="entry name" value="REC"/>
    <property type="match status" value="1"/>
</dbReference>
<feature type="coiled-coil region" evidence="7">
    <location>
        <begin position="364"/>
        <end position="391"/>
    </location>
</feature>
<dbReference type="AlphaFoldDB" id="A0A7T5VB22"/>
<dbReference type="SMART" id="SM00065">
    <property type="entry name" value="GAF"/>
    <property type="match status" value="1"/>
</dbReference>
<dbReference type="InterPro" id="IPR011006">
    <property type="entry name" value="CheY-like_superfamily"/>
</dbReference>
<dbReference type="Gene3D" id="3.40.50.2300">
    <property type="match status" value="1"/>
</dbReference>